<proteinExistence type="inferred from homology"/>
<comment type="similarity">
    <text evidence="1">Belongs to the bHLH protein family.</text>
</comment>
<dbReference type="OMA" id="SQRTECK"/>
<accession>A0A0K9PK59</accession>
<dbReference type="InterPro" id="IPR036638">
    <property type="entry name" value="HLH_DNA-bd_sf"/>
</dbReference>
<dbReference type="Gene3D" id="4.10.280.10">
    <property type="entry name" value="Helix-loop-helix DNA-binding domain"/>
    <property type="match status" value="1"/>
</dbReference>
<dbReference type="Proteomes" id="UP000036987">
    <property type="component" value="Unassembled WGS sequence"/>
</dbReference>
<organism evidence="9 10">
    <name type="scientific">Zostera marina</name>
    <name type="common">Eelgrass</name>
    <dbReference type="NCBI Taxonomy" id="29655"/>
    <lineage>
        <taxon>Eukaryota</taxon>
        <taxon>Viridiplantae</taxon>
        <taxon>Streptophyta</taxon>
        <taxon>Embryophyta</taxon>
        <taxon>Tracheophyta</taxon>
        <taxon>Spermatophyta</taxon>
        <taxon>Magnoliopsida</taxon>
        <taxon>Liliopsida</taxon>
        <taxon>Zosteraceae</taxon>
        <taxon>Zostera</taxon>
    </lineage>
</organism>
<evidence type="ECO:0000313" key="10">
    <source>
        <dbReference type="Proteomes" id="UP000036987"/>
    </source>
</evidence>
<evidence type="ECO:0000256" key="1">
    <source>
        <dbReference type="ARBA" id="ARBA00005510"/>
    </source>
</evidence>
<keyword evidence="4" id="KW-0804">Transcription</keyword>
<dbReference type="GO" id="GO:0003700">
    <property type="term" value="F:DNA-binding transcription factor activity"/>
    <property type="evidence" value="ECO:0007669"/>
    <property type="project" value="InterPro"/>
</dbReference>
<feature type="region of interest" description="Disordered" evidence="7">
    <location>
        <begin position="226"/>
        <end position="291"/>
    </location>
</feature>
<dbReference type="Pfam" id="PF23177">
    <property type="entry name" value="bHLH_IRO3"/>
    <property type="match status" value="1"/>
</dbReference>
<comment type="caution">
    <text evidence="9">The sequence shown here is derived from an EMBL/GenBank/DDBJ whole genome shotgun (WGS) entry which is preliminary data.</text>
</comment>
<keyword evidence="2" id="KW-0805">Transcription regulation</keyword>
<dbReference type="OrthoDB" id="515493at2759"/>
<evidence type="ECO:0000256" key="4">
    <source>
        <dbReference type="ARBA" id="ARBA00023163"/>
    </source>
</evidence>
<dbReference type="InterPro" id="IPR057075">
    <property type="entry name" value="bHLH_IRO3"/>
</dbReference>
<dbReference type="GO" id="GO:0046983">
    <property type="term" value="F:protein dimerization activity"/>
    <property type="evidence" value="ECO:0007669"/>
    <property type="project" value="InterPro"/>
</dbReference>
<keyword evidence="3" id="KW-0238">DNA-binding</keyword>
<dbReference type="InterPro" id="IPR011598">
    <property type="entry name" value="bHLH_dom"/>
</dbReference>
<keyword evidence="10" id="KW-1185">Reference proteome</keyword>
<dbReference type="AlphaFoldDB" id="A0A0K9PK59"/>
<keyword evidence="6" id="KW-0175">Coiled coil</keyword>
<dbReference type="PANTHER" id="PTHR47001">
    <property type="entry name" value="TRANSCRIPTION FACTOR BHLH121"/>
    <property type="match status" value="1"/>
</dbReference>
<evidence type="ECO:0000256" key="6">
    <source>
        <dbReference type="SAM" id="Coils"/>
    </source>
</evidence>
<feature type="coiled-coil region" evidence="6">
    <location>
        <begin position="46"/>
        <end position="94"/>
    </location>
</feature>
<reference evidence="10" key="1">
    <citation type="journal article" date="2016" name="Nature">
        <title>The genome of the seagrass Zostera marina reveals angiosperm adaptation to the sea.</title>
        <authorList>
            <person name="Olsen J.L."/>
            <person name="Rouze P."/>
            <person name="Verhelst B."/>
            <person name="Lin Y.-C."/>
            <person name="Bayer T."/>
            <person name="Collen J."/>
            <person name="Dattolo E."/>
            <person name="De Paoli E."/>
            <person name="Dittami S."/>
            <person name="Maumus F."/>
            <person name="Michel G."/>
            <person name="Kersting A."/>
            <person name="Lauritano C."/>
            <person name="Lohaus R."/>
            <person name="Toepel M."/>
            <person name="Tonon T."/>
            <person name="Vanneste K."/>
            <person name="Amirebrahimi M."/>
            <person name="Brakel J."/>
            <person name="Bostroem C."/>
            <person name="Chovatia M."/>
            <person name="Grimwood J."/>
            <person name="Jenkins J.W."/>
            <person name="Jueterbock A."/>
            <person name="Mraz A."/>
            <person name="Stam W.T."/>
            <person name="Tice H."/>
            <person name="Bornberg-Bauer E."/>
            <person name="Green P.J."/>
            <person name="Pearson G.A."/>
            <person name="Procaccini G."/>
            <person name="Duarte C.M."/>
            <person name="Schmutz J."/>
            <person name="Reusch T.B.H."/>
            <person name="Van de Peer Y."/>
        </authorList>
    </citation>
    <scope>NUCLEOTIDE SEQUENCE [LARGE SCALE GENOMIC DNA]</scope>
    <source>
        <strain evidence="10">cv. Finnish</strain>
    </source>
</reference>
<dbReference type="CDD" id="cd11446">
    <property type="entry name" value="bHLH_AtILR3_like"/>
    <property type="match status" value="1"/>
</dbReference>
<gene>
    <name evidence="9" type="ORF">ZOSMA_214G00460</name>
</gene>
<evidence type="ECO:0000256" key="2">
    <source>
        <dbReference type="ARBA" id="ARBA00023015"/>
    </source>
</evidence>
<dbReference type="PROSITE" id="PS50888">
    <property type="entry name" value="BHLH"/>
    <property type="match status" value="1"/>
</dbReference>
<evidence type="ECO:0000259" key="8">
    <source>
        <dbReference type="PROSITE" id="PS50888"/>
    </source>
</evidence>
<feature type="compositionally biased region" description="Polar residues" evidence="7">
    <location>
        <begin position="167"/>
        <end position="194"/>
    </location>
</feature>
<dbReference type="InterPro" id="IPR044579">
    <property type="entry name" value="bHLH11/121"/>
</dbReference>
<dbReference type="STRING" id="29655.A0A0K9PK59"/>
<dbReference type="SMART" id="SM00353">
    <property type="entry name" value="HLH"/>
    <property type="match status" value="1"/>
</dbReference>
<keyword evidence="5" id="KW-0539">Nucleus</keyword>
<dbReference type="PANTHER" id="PTHR47001:SF1">
    <property type="entry name" value="TRANSCRIPTION FACTOR BHLH11"/>
    <property type="match status" value="1"/>
</dbReference>
<name>A0A0K9PK59_ZOSMR</name>
<evidence type="ECO:0000256" key="7">
    <source>
        <dbReference type="SAM" id="MobiDB-lite"/>
    </source>
</evidence>
<evidence type="ECO:0000256" key="3">
    <source>
        <dbReference type="ARBA" id="ARBA00023125"/>
    </source>
</evidence>
<evidence type="ECO:0000313" key="9">
    <source>
        <dbReference type="EMBL" id="KMZ69458.1"/>
    </source>
</evidence>
<feature type="domain" description="BHLH" evidence="8">
    <location>
        <begin position="6"/>
        <end position="56"/>
    </location>
</feature>
<evidence type="ECO:0000256" key="5">
    <source>
        <dbReference type="ARBA" id="ARBA00023242"/>
    </source>
</evidence>
<dbReference type="EMBL" id="LFYR01000769">
    <property type="protein sequence ID" value="KMZ69458.1"/>
    <property type="molecule type" value="Genomic_DNA"/>
</dbReference>
<dbReference type="SUPFAM" id="SSF47459">
    <property type="entry name" value="HLH, helix-loop-helix DNA-binding domain"/>
    <property type="match status" value="1"/>
</dbReference>
<dbReference type="GO" id="GO:0005634">
    <property type="term" value="C:nucleus"/>
    <property type="evidence" value="ECO:0000318"/>
    <property type="project" value="GO_Central"/>
</dbReference>
<feature type="region of interest" description="Disordered" evidence="7">
    <location>
        <begin position="164"/>
        <end position="195"/>
    </location>
</feature>
<dbReference type="GO" id="GO:0006879">
    <property type="term" value="P:intracellular iron ion homeostasis"/>
    <property type="evidence" value="ECO:0000318"/>
    <property type="project" value="GO_Central"/>
</dbReference>
<sequence length="291" mass="32690">MGDHFVRKNLKADREKSRRCRLNTQFVELENALDPDRPKSDKATILTDAIQTLKNLTAEVSRLKAEYTSLSDESHELTQEKNELREEKLLLKSDTDCLNSQYQQQLRVMLPWTSMDPASLVAPPLPYPYAIPSAPIPMHPLLHPYQFFGNAGVPNPCPPFMPCRPPSKTQVENSVNPRVPSDTQPIRSRSQTPKVQEVISKFSDGQHENSKKVECFSNLATKLELKTPGSDKSSQSKSTHKQESCFCSRRKKSPRKINDFSEDSDLSRCSSSHVLPDYSSESVGDASVANS</sequence>
<dbReference type="GO" id="GO:0000976">
    <property type="term" value="F:transcription cis-regulatory region binding"/>
    <property type="evidence" value="ECO:0000318"/>
    <property type="project" value="GO_Central"/>
</dbReference>
<protein>
    <submittedName>
        <fullName evidence="9">BHLH transcription factor</fullName>
    </submittedName>
</protein>